<dbReference type="InterPro" id="IPR027417">
    <property type="entry name" value="P-loop_NTPase"/>
</dbReference>
<keyword evidence="7" id="KW-0963">Cytoplasm</keyword>
<evidence type="ECO:0000313" key="13">
    <source>
        <dbReference type="Proteomes" id="UP001558652"/>
    </source>
</evidence>
<dbReference type="InterPro" id="IPR036961">
    <property type="entry name" value="Kinesin_motor_dom_sf"/>
</dbReference>
<evidence type="ECO:0000256" key="7">
    <source>
        <dbReference type="ARBA" id="ARBA00023212"/>
    </source>
</evidence>
<keyword evidence="3 9" id="KW-0547">Nucleotide-binding</keyword>
<name>A0ABD0YI41_9HEMI</name>
<accession>A0ABD0YI41</accession>
<evidence type="ECO:0000256" key="10">
    <source>
        <dbReference type="RuleBase" id="RU000394"/>
    </source>
</evidence>
<dbReference type="GO" id="GO:0005524">
    <property type="term" value="F:ATP binding"/>
    <property type="evidence" value="ECO:0007669"/>
    <property type="project" value="UniProtKB-UniRule"/>
</dbReference>
<dbReference type="InterPro" id="IPR001752">
    <property type="entry name" value="Kinesin_motor_dom"/>
</dbReference>
<dbReference type="Pfam" id="PF00225">
    <property type="entry name" value="Kinesin"/>
    <property type="match status" value="1"/>
</dbReference>
<dbReference type="PROSITE" id="PS00411">
    <property type="entry name" value="KINESIN_MOTOR_1"/>
    <property type="match status" value="1"/>
</dbReference>
<dbReference type="PANTHER" id="PTHR47968:SF65">
    <property type="entry name" value="KINESIN MOTOR DOMAIN-CONTAINING PROTEIN"/>
    <property type="match status" value="1"/>
</dbReference>
<dbReference type="EMBL" id="JBFDAA010000007">
    <property type="protein sequence ID" value="KAL1130955.1"/>
    <property type="molecule type" value="Genomic_DNA"/>
</dbReference>
<dbReference type="Proteomes" id="UP001558652">
    <property type="component" value="Unassembled WGS sequence"/>
</dbReference>
<dbReference type="GO" id="GO:0003774">
    <property type="term" value="F:cytoskeletal motor activity"/>
    <property type="evidence" value="ECO:0007669"/>
    <property type="project" value="UniProtKB-UniRule"/>
</dbReference>
<evidence type="ECO:0000256" key="1">
    <source>
        <dbReference type="ARBA" id="ARBA00004245"/>
    </source>
</evidence>
<proteinExistence type="inferred from homology"/>
<comment type="subcellular location">
    <subcellularLocation>
        <location evidence="1">Cytoplasm</location>
        <location evidence="1">Cytoskeleton</location>
    </subcellularLocation>
</comment>
<dbReference type="PROSITE" id="PS50067">
    <property type="entry name" value="KINESIN_MOTOR_2"/>
    <property type="match status" value="1"/>
</dbReference>
<dbReference type="InterPro" id="IPR027640">
    <property type="entry name" value="Kinesin-like_fam"/>
</dbReference>
<evidence type="ECO:0000313" key="12">
    <source>
        <dbReference type="EMBL" id="KAL1130955.1"/>
    </source>
</evidence>
<feature type="domain" description="Kinesin motor" evidence="11">
    <location>
        <begin position="17"/>
        <end position="356"/>
    </location>
</feature>
<evidence type="ECO:0000256" key="8">
    <source>
        <dbReference type="ARBA" id="ARBA00060769"/>
    </source>
</evidence>
<keyword evidence="13" id="KW-1185">Reference proteome</keyword>
<dbReference type="InterPro" id="IPR019821">
    <property type="entry name" value="Kinesin_motor_CS"/>
</dbReference>
<keyword evidence="5" id="KW-0175">Coiled coil</keyword>
<dbReference type="PANTHER" id="PTHR47968">
    <property type="entry name" value="CENTROMERE PROTEIN E"/>
    <property type="match status" value="1"/>
</dbReference>
<comment type="similarity">
    <text evidence="8">Belongs to the TRAFAC class myosin-kinesin ATPase superfamily. Kinesin family. KIN-8 subfamily.</text>
</comment>
<protein>
    <recommendedName>
        <fullName evidence="10">Kinesin-like protein</fullName>
    </recommendedName>
</protein>
<evidence type="ECO:0000256" key="4">
    <source>
        <dbReference type="ARBA" id="ARBA00022840"/>
    </source>
</evidence>
<dbReference type="PRINTS" id="PR00380">
    <property type="entry name" value="KINESINHEAVY"/>
</dbReference>
<evidence type="ECO:0000256" key="5">
    <source>
        <dbReference type="ARBA" id="ARBA00023054"/>
    </source>
</evidence>
<evidence type="ECO:0000256" key="3">
    <source>
        <dbReference type="ARBA" id="ARBA00022741"/>
    </source>
</evidence>
<evidence type="ECO:0000256" key="9">
    <source>
        <dbReference type="PROSITE-ProRule" id="PRU00283"/>
    </source>
</evidence>
<gene>
    <name evidence="12" type="ORF">AAG570_012196</name>
</gene>
<feature type="binding site" evidence="9">
    <location>
        <begin position="120"/>
        <end position="127"/>
    </location>
    <ligand>
        <name>ATP</name>
        <dbReference type="ChEBI" id="CHEBI:30616"/>
    </ligand>
</feature>
<dbReference type="FunFam" id="3.40.850.10:FF:000054">
    <property type="entry name" value="Kinesin-like protein"/>
    <property type="match status" value="1"/>
</dbReference>
<dbReference type="SMART" id="SM00129">
    <property type="entry name" value="KISc"/>
    <property type="match status" value="1"/>
</dbReference>
<sequence length="393" mass="43841">MNNKRTLKNQAQSPASSVKVFVRVRPFSEKESSSNPKLVVKIYDEKCLIFDPKVDEESFFFHGVAQRGRDINKKEKKNMVFEFDRVFDENSTNDEVYEATTKSLIASVFEGYNCSVFAYGATGAGKTFTMLGNQSQPGITYLTIVQLLSHLDAIKDTFNVTVGASYLEVYNENVRDLLHPNSPVLQLREDNGRVTVAGLRIDPINNPQTLFTLLERGNENRSQHPTDSNAESSRSHAVFQVHVRMVTKSTGQVKLSKLSMIDLAGSERGVATGCSGLRFKEGSNINKSLLALGNCINALADGLKHVPYRDSKLTRILKDSLGGNCQTVMVANVSPHAASYEDTYNTLKYANRAKSIKSKLSKNVLTDVMTIPQYKRLVEELRTKIAKFEVIFF</sequence>
<dbReference type="Gene3D" id="3.40.850.10">
    <property type="entry name" value="Kinesin motor domain"/>
    <property type="match status" value="1"/>
</dbReference>
<dbReference type="GO" id="GO:0005874">
    <property type="term" value="C:microtubule"/>
    <property type="evidence" value="ECO:0007669"/>
    <property type="project" value="UniProtKB-KW"/>
</dbReference>
<keyword evidence="2 10" id="KW-0493">Microtubule</keyword>
<dbReference type="AlphaFoldDB" id="A0ABD0YI41"/>
<keyword evidence="6 9" id="KW-0505">Motor protein</keyword>
<evidence type="ECO:0000256" key="2">
    <source>
        <dbReference type="ARBA" id="ARBA00022701"/>
    </source>
</evidence>
<comment type="caution">
    <text evidence="12">The sequence shown here is derived from an EMBL/GenBank/DDBJ whole genome shotgun (WGS) entry which is preliminary data.</text>
</comment>
<organism evidence="12 13">
    <name type="scientific">Ranatra chinensis</name>
    <dbReference type="NCBI Taxonomy" id="642074"/>
    <lineage>
        <taxon>Eukaryota</taxon>
        <taxon>Metazoa</taxon>
        <taxon>Ecdysozoa</taxon>
        <taxon>Arthropoda</taxon>
        <taxon>Hexapoda</taxon>
        <taxon>Insecta</taxon>
        <taxon>Pterygota</taxon>
        <taxon>Neoptera</taxon>
        <taxon>Paraneoptera</taxon>
        <taxon>Hemiptera</taxon>
        <taxon>Heteroptera</taxon>
        <taxon>Panheteroptera</taxon>
        <taxon>Nepomorpha</taxon>
        <taxon>Nepidae</taxon>
        <taxon>Ranatrinae</taxon>
        <taxon>Ranatra</taxon>
    </lineage>
</organism>
<keyword evidence="7" id="KW-0206">Cytoskeleton</keyword>
<reference evidence="12 13" key="1">
    <citation type="submission" date="2024-07" db="EMBL/GenBank/DDBJ databases">
        <title>Chromosome-level genome assembly of the water stick insect Ranatra chinensis (Heteroptera: Nepidae).</title>
        <authorList>
            <person name="Liu X."/>
        </authorList>
    </citation>
    <scope>NUCLEOTIDE SEQUENCE [LARGE SCALE GENOMIC DNA]</scope>
    <source>
        <strain evidence="12">Cailab_2021Rc</strain>
        <tissue evidence="12">Muscle</tissue>
    </source>
</reference>
<evidence type="ECO:0000259" key="11">
    <source>
        <dbReference type="PROSITE" id="PS50067"/>
    </source>
</evidence>
<dbReference type="SUPFAM" id="SSF52540">
    <property type="entry name" value="P-loop containing nucleoside triphosphate hydrolases"/>
    <property type="match status" value="1"/>
</dbReference>
<evidence type="ECO:0000256" key="6">
    <source>
        <dbReference type="ARBA" id="ARBA00023175"/>
    </source>
</evidence>
<keyword evidence="4 9" id="KW-0067">ATP-binding</keyword>